<dbReference type="GO" id="GO:0016020">
    <property type="term" value="C:membrane"/>
    <property type="evidence" value="ECO:0007669"/>
    <property type="project" value="InterPro"/>
</dbReference>
<evidence type="ECO:0000256" key="1">
    <source>
        <dbReference type="ARBA" id="ARBA00004127"/>
    </source>
</evidence>
<keyword evidence="7" id="KW-0378">Hydrolase</keyword>
<reference evidence="7" key="2">
    <citation type="submission" date="2004-08" db="EMBL/GenBank/DDBJ databases">
        <authorList>
            <person name="Putnam N."/>
            <person name="Detter J.C."/>
            <person name="Richardson P.M."/>
            <person name="Rokhsar D."/>
        </authorList>
    </citation>
    <scope>NUCLEOTIDE SEQUENCE</scope>
</reference>
<accession>Q649H3</accession>
<keyword evidence="2 5" id="KW-0812">Transmembrane</keyword>
<name>Q649H3_UNCAG</name>
<dbReference type="GO" id="GO:0012505">
    <property type="term" value="C:endomembrane system"/>
    <property type="evidence" value="ECO:0007669"/>
    <property type="project" value="UniProtKB-SubCell"/>
</dbReference>
<dbReference type="PRINTS" id="PR01000">
    <property type="entry name" value="SREBPS2PTASE"/>
</dbReference>
<dbReference type="SMART" id="SM00228">
    <property type="entry name" value="PDZ"/>
    <property type="match status" value="2"/>
</dbReference>
<dbReference type="AlphaFoldDB" id="Q649H3"/>
<dbReference type="EMBL" id="AY714863">
    <property type="protein sequence ID" value="AAU83954.1"/>
    <property type="molecule type" value="Genomic_DNA"/>
</dbReference>
<feature type="domain" description="PDZ" evidence="6">
    <location>
        <begin position="235"/>
        <end position="305"/>
    </location>
</feature>
<reference evidence="7" key="1">
    <citation type="journal article" date="2004" name="Science">
        <title>Reverse methanogenesis: testing the hypothesis with environmental genomics.</title>
        <authorList>
            <person name="Hallam S.J."/>
            <person name="Putnam N."/>
            <person name="Preston C.M."/>
            <person name="Detter J.C."/>
            <person name="Rokhsar D."/>
            <person name="Richardson P.M."/>
            <person name="DeLong E.F."/>
        </authorList>
    </citation>
    <scope>NUCLEOTIDE SEQUENCE</scope>
</reference>
<dbReference type="GO" id="GO:0005737">
    <property type="term" value="C:cytoplasm"/>
    <property type="evidence" value="ECO:0007669"/>
    <property type="project" value="TreeGrafter"/>
</dbReference>
<gene>
    <name evidence="7" type="ORF">GZ35A2_29</name>
</gene>
<dbReference type="SUPFAM" id="SSF50156">
    <property type="entry name" value="PDZ domain-like"/>
    <property type="match status" value="2"/>
</dbReference>
<protein>
    <submittedName>
        <fullName evidence="7">Sterol-regulatory element-binding protein intramembrane protease</fullName>
    </submittedName>
</protein>
<feature type="transmembrane region" description="Helical" evidence="5">
    <location>
        <begin position="6"/>
        <end position="26"/>
    </location>
</feature>
<keyword evidence="3 5" id="KW-1133">Transmembrane helix</keyword>
<dbReference type="Pfam" id="PF02163">
    <property type="entry name" value="Peptidase_M50"/>
    <property type="match status" value="1"/>
</dbReference>
<evidence type="ECO:0000259" key="6">
    <source>
        <dbReference type="SMART" id="SM00228"/>
    </source>
</evidence>
<comment type="subcellular location">
    <subcellularLocation>
        <location evidence="1">Endomembrane system</location>
        <topology evidence="1">Multi-pass membrane protein</topology>
    </subcellularLocation>
</comment>
<proteinExistence type="predicted"/>
<dbReference type="InterPro" id="IPR008915">
    <property type="entry name" value="Peptidase_M50"/>
</dbReference>
<evidence type="ECO:0000256" key="4">
    <source>
        <dbReference type="ARBA" id="ARBA00023136"/>
    </source>
</evidence>
<evidence type="ECO:0000256" key="2">
    <source>
        <dbReference type="ARBA" id="ARBA00022692"/>
    </source>
</evidence>
<feature type="transmembrane region" description="Helical" evidence="5">
    <location>
        <begin position="215"/>
        <end position="239"/>
    </location>
</feature>
<dbReference type="PANTHER" id="PTHR13325">
    <property type="entry name" value="PROTEASE M50 MEMBRANE-BOUND TRANSCRIPTION FACTOR SITE 2 PROTEASE"/>
    <property type="match status" value="1"/>
</dbReference>
<keyword evidence="4 5" id="KW-0472">Membrane</keyword>
<feature type="transmembrane region" description="Helical" evidence="5">
    <location>
        <begin position="464"/>
        <end position="484"/>
    </location>
</feature>
<dbReference type="GO" id="GO:0004222">
    <property type="term" value="F:metalloendopeptidase activity"/>
    <property type="evidence" value="ECO:0007669"/>
    <property type="project" value="InterPro"/>
</dbReference>
<dbReference type="Gene3D" id="2.30.42.10">
    <property type="match status" value="2"/>
</dbReference>
<evidence type="ECO:0000256" key="5">
    <source>
        <dbReference type="SAM" id="Phobius"/>
    </source>
</evidence>
<dbReference type="GO" id="GO:0031293">
    <property type="term" value="P:membrane protein intracellular domain proteolysis"/>
    <property type="evidence" value="ECO:0007669"/>
    <property type="project" value="TreeGrafter"/>
</dbReference>
<dbReference type="InterPro" id="IPR001478">
    <property type="entry name" value="PDZ"/>
</dbReference>
<feature type="transmembrane region" description="Helical" evidence="5">
    <location>
        <begin position="560"/>
        <end position="579"/>
    </location>
</feature>
<feature type="transmembrane region" description="Helical" evidence="5">
    <location>
        <begin position="74"/>
        <end position="98"/>
    </location>
</feature>
<dbReference type="InterPro" id="IPR001193">
    <property type="entry name" value="MBTPS2"/>
</dbReference>
<organism evidence="7">
    <name type="scientific">Uncultured archaeon GZfos26G2</name>
    <dbReference type="NCBI Taxonomy" id="3386331"/>
    <lineage>
        <taxon>Archaea</taxon>
        <taxon>Methanobacteriati</taxon>
        <taxon>Methanobacteriota</taxon>
        <taxon>Stenosarchaea group</taxon>
        <taxon>Methanomicrobia</taxon>
        <taxon>Candidatus Methanophagales</taxon>
        <taxon>Candidatus Methanophagaceae</taxon>
        <taxon>Candidatus Methanophaga</taxon>
    </lineage>
</organism>
<dbReference type="CDD" id="cd06159">
    <property type="entry name" value="S2P-M50_PDZ_Arch"/>
    <property type="match status" value="1"/>
</dbReference>
<keyword evidence="7" id="KW-0645">Protease</keyword>
<feature type="transmembrane region" description="Helical" evidence="5">
    <location>
        <begin position="122"/>
        <end position="148"/>
    </location>
</feature>
<feature type="domain" description="PDZ" evidence="6">
    <location>
        <begin position="307"/>
        <end position="379"/>
    </location>
</feature>
<sequence length="707" mass="77980">MKKMDMYYLTLCLYIFLIYWFIVMILDKRGILERYNISASGPLLMIRTTRGEKLLERLSEGEWRKGFWRSYANIGTIFVLISMVFMFVLVAFGAYLTFTLQPAPTKLNEPRNVLLLPGLNEFIPLCAWVGFVIALIVHELSHAVLGVVEGIKVKSMGLLVAVIPIGAFAELDSEQLFGKKEKKVQKKNELAHDKELKLGKEDKKRVATARERTRILSAGVTSNFAVALIAFLLFLAILFSIQPVMDNTPFVYAVAKDSPADKAGIKPEMVITKVDGTTTRNVAAYNNGTEEKVAGGMILTVLDESGAEREIILEGVHETEGVWISDVEDGFPAANAGIKSGMCIITMNNMSIHGYDDFQNFMNQTVPGQVIEVRTNATTFAVELEKSPYYRIERGFLGVVVANTRLGMTVGDFPAKGYLEHLRSTPRTLNSPRGWLMLTGMPFSPLPYGFSTFSPFLSQIYKPAGAASFLGGSIFAIADVLFWIGWINFYVGLFNCLPMVPFDGGYVFREMLNSILRPGIKDKRKREMISKAITYAIGIFIFSSIVILIVGPYILREIGVFGLIAAMVLIVMVLVTLAYRIAVSVQKAPSAVLIINGANANSDTLRISHHGGDTIADAFGNPETGGGRSQSAGDWNYLEVRQNGERCTLLDKSRLNGDANWNPGPNRYTQFAVGDELEISGISLNTGDSIEIVYTQTGDVLLQTTVT</sequence>
<dbReference type="InterPro" id="IPR036034">
    <property type="entry name" value="PDZ_sf"/>
</dbReference>
<evidence type="ECO:0000313" key="7">
    <source>
        <dbReference type="EMBL" id="AAU83954.1"/>
    </source>
</evidence>
<feature type="transmembrane region" description="Helical" evidence="5">
    <location>
        <begin position="529"/>
        <end position="554"/>
    </location>
</feature>
<evidence type="ECO:0000256" key="3">
    <source>
        <dbReference type="ARBA" id="ARBA00022989"/>
    </source>
</evidence>
<dbReference type="PANTHER" id="PTHR13325:SF3">
    <property type="entry name" value="MEMBRANE-BOUND TRANSCRIPTION FACTOR SITE-2 PROTEASE"/>
    <property type="match status" value="1"/>
</dbReference>